<accession>A0A165NJL5</accession>
<evidence type="ECO:0000313" key="2">
    <source>
        <dbReference type="Proteomes" id="UP000077266"/>
    </source>
</evidence>
<organism evidence="1 2">
    <name type="scientific">Exidia glandulosa HHB12029</name>
    <dbReference type="NCBI Taxonomy" id="1314781"/>
    <lineage>
        <taxon>Eukaryota</taxon>
        <taxon>Fungi</taxon>
        <taxon>Dikarya</taxon>
        <taxon>Basidiomycota</taxon>
        <taxon>Agaricomycotina</taxon>
        <taxon>Agaricomycetes</taxon>
        <taxon>Auriculariales</taxon>
        <taxon>Exidiaceae</taxon>
        <taxon>Exidia</taxon>
    </lineage>
</organism>
<dbReference type="Proteomes" id="UP000077266">
    <property type="component" value="Unassembled WGS sequence"/>
</dbReference>
<proteinExistence type="predicted"/>
<keyword evidence="2" id="KW-1185">Reference proteome</keyword>
<dbReference type="EMBL" id="KV425898">
    <property type="protein sequence ID" value="KZW00835.1"/>
    <property type="molecule type" value="Genomic_DNA"/>
</dbReference>
<name>A0A165NJL5_EXIGL</name>
<evidence type="ECO:0008006" key="3">
    <source>
        <dbReference type="Google" id="ProtNLM"/>
    </source>
</evidence>
<dbReference type="AlphaFoldDB" id="A0A165NJL5"/>
<evidence type="ECO:0000313" key="1">
    <source>
        <dbReference type="EMBL" id="KZW00835.1"/>
    </source>
</evidence>
<sequence>MAGLDASLAELQATVGSGGGSPSQFEDDAVRLRAQLDIAISEAAQRRNAALSLQSRVPDEVWCIAWQDLPLADRVAVSHACRAWRTLSLASPRVWSFIDFFCDLHNADCQCSVCEQANVFLTHHGFRGTRIQAKTNFRLLELALLRSRAAPLVIHIRDSRYANEHVYVELFATVLRHHAARITMIDMQLWDTSTVLPTVDLLHSLPSLRSISVTCMTCLHNDHQQVDSYPIFEQVVDLPQLERLSLPACAVWRPAADLSLPSARRVSLTEYDAKNILLILRALPQLDTLRLNFDEETLTDSVPSPGAISQILVLVRRISHVYLYHIPTMLENVVVACFAAAELSTLSLEFDHYSPASANTIRTLASHFDSSESVVLSCTPEQSEDMVIELLSTRGKRREVRFPATTCNMHAGEIWSCIPASLPSAVVTDSDFWSRVLEHETHPAPMPKVAGVTFVNAQAHVGWTKAWRLTEASLYPALKILEIRGRDSDSVVTAESVVELLDSLRSRGGPRITLTTDGIHIEATHSPRRISPGAGSHLVHCIIYHSPGLRRKVSDRQQGHGARVDACNISIFLRSKWRSVRSVLADDFSRRTETRYRTQLLNAAVLSTTCVTAERESLPMRNASEIGVHPHKHLKVVRAPEGLIEGRSSGAVVEQTCGSGRSALGDDIPVLESVRERRREPYECQELAFHHRSSRLTQPAPLGLVSDVVMWGFTRCFFILKKQNRGERLSRLQSPPCLHPPQQHSLSVPRELSCTSKVLSLQDAEGTSPMLRLGSPVANSL</sequence>
<reference evidence="1 2" key="1">
    <citation type="journal article" date="2016" name="Mol. Biol. Evol.">
        <title>Comparative Genomics of Early-Diverging Mushroom-Forming Fungi Provides Insights into the Origins of Lignocellulose Decay Capabilities.</title>
        <authorList>
            <person name="Nagy L.G."/>
            <person name="Riley R."/>
            <person name="Tritt A."/>
            <person name="Adam C."/>
            <person name="Daum C."/>
            <person name="Floudas D."/>
            <person name="Sun H."/>
            <person name="Yadav J.S."/>
            <person name="Pangilinan J."/>
            <person name="Larsson K.H."/>
            <person name="Matsuura K."/>
            <person name="Barry K."/>
            <person name="Labutti K."/>
            <person name="Kuo R."/>
            <person name="Ohm R.A."/>
            <person name="Bhattacharya S.S."/>
            <person name="Shirouzu T."/>
            <person name="Yoshinaga Y."/>
            <person name="Martin F.M."/>
            <person name="Grigoriev I.V."/>
            <person name="Hibbett D.S."/>
        </authorList>
    </citation>
    <scope>NUCLEOTIDE SEQUENCE [LARGE SCALE GENOMIC DNA]</scope>
    <source>
        <strain evidence="1 2">HHB12029</strain>
    </source>
</reference>
<protein>
    <recommendedName>
        <fullName evidence="3">F-box domain-containing protein</fullName>
    </recommendedName>
</protein>
<dbReference type="InterPro" id="IPR036047">
    <property type="entry name" value="F-box-like_dom_sf"/>
</dbReference>
<gene>
    <name evidence="1" type="ORF">EXIGLDRAFT_694798</name>
</gene>
<dbReference type="OrthoDB" id="3365698at2759"/>
<dbReference type="SUPFAM" id="SSF81383">
    <property type="entry name" value="F-box domain"/>
    <property type="match status" value="1"/>
</dbReference>
<dbReference type="InParanoid" id="A0A165NJL5"/>